<dbReference type="EMBL" id="BLAL01000030">
    <property type="protein sequence ID" value="GES77293.1"/>
    <property type="molecule type" value="Genomic_DNA"/>
</dbReference>
<sequence length="115" mass="13554">MTSHDEYKAYLKSVTGFVARQFGKREITISPFHRACKFYPRCIFTRSTGLLRVRKTDLKAVFDFTYKQLILSSLPIMGLAKKMFYLNRLKVTFKTAFSTLRKLAEQQKLRLLYNI</sequence>
<evidence type="ECO:0000313" key="1">
    <source>
        <dbReference type="EMBL" id="GBC09951.1"/>
    </source>
</evidence>
<gene>
    <name evidence="2" type="ORF">RCL2_000467700</name>
    <name evidence="1" type="ORF">RclHR1_09220007</name>
</gene>
<comment type="caution">
    <text evidence="1">The sequence shown here is derived from an EMBL/GenBank/DDBJ whole genome shotgun (WGS) entry which is preliminary data.</text>
</comment>
<dbReference type="Proteomes" id="UP000615446">
    <property type="component" value="Unassembled WGS sequence"/>
</dbReference>
<evidence type="ECO:0000313" key="3">
    <source>
        <dbReference type="Proteomes" id="UP000247702"/>
    </source>
</evidence>
<proteinExistence type="predicted"/>
<protein>
    <submittedName>
        <fullName evidence="1">Uncharacterized protein</fullName>
    </submittedName>
</protein>
<organism evidence="1 3">
    <name type="scientific">Rhizophagus clarus</name>
    <dbReference type="NCBI Taxonomy" id="94130"/>
    <lineage>
        <taxon>Eukaryota</taxon>
        <taxon>Fungi</taxon>
        <taxon>Fungi incertae sedis</taxon>
        <taxon>Mucoromycota</taxon>
        <taxon>Glomeromycotina</taxon>
        <taxon>Glomeromycetes</taxon>
        <taxon>Glomerales</taxon>
        <taxon>Glomeraceae</taxon>
        <taxon>Rhizophagus</taxon>
    </lineage>
</organism>
<dbReference type="Proteomes" id="UP000247702">
    <property type="component" value="Unassembled WGS sequence"/>
</dbReference>
<reference evidence="2" key="2">
    <citation type="submission" date="2019-10" db="EMBL/GenBank/DDBJ databases">
        <title>Conservation and host-specific expression of non-tandemly repeated heterogenous ribosome RNA gene in arbuscular mycorrhizal fungi.</title>
        <authorList>
            <person name="Maeda T."/>
            <person name="Kobayashi Y."/>
            <person name="Nakagawa T."/>
            <person name="Ezawa T."/>
            <person name="Yamaguchi K."/>
            <person name="Bino T."/>
            <person name="Nishimoto Y."/>
            <person name="Shigenobu S."/>
            <person name="Kawaguchi M."/>
        </authorList>
    </citation>
    <scope>NUCLEOTIDE SEQUENCE</scope>
    <source>
        <strain evidence="2">HR1</strain>
    </source>
</reference>
<keyword evidence="3" id="KW-1185">Reference proteome</keyword>
<accession>A0A2Z6S5Z8</accession>
<dbReference type="EMBL" id="BEXD01004340">
    <property type="protein sequence ID" value="GBC09951.1"/>
    <property type="molecule type" value="Genomic_DNA"/>
</dbReference>
<name>A0A2Z6S5Z8_9GLOM</name>
<dbReference type="AlphaFoldDB" id="A0A2Z6S5Z8"/>
<evidence type="ECO:0000313" key="2">
    <source>
        <dbReference type="EMBL" id="GES77293.1"/>
    </source>
</evidence>
<reference evidence="1 3" key="1">
    <citation type="submission" date="2017-11" db="EMBL/GenBank/DDBJ databases">
        <title>The genome of Rhizophagus clarus HR1 reveals common genetic basis of auxotrophy among arbuscular mycorrhizal fungi.</title>
        <authorList>
            <person name="Kobayashi Y."/>
        </authorList>
    </citation>
    <scope>NUCLEOTIDE SEQUENCE [LARGE SCALE GENOMIC DNA]</scope>
    <source>
        <strain evidence="1 3">HR1</strain>
    </source>
</reference>